<dbReference type="PANTHER" id="PTHR43852">
    <property type="entry name" value="NUCLEOTIDYLTRANSFERASE"/>
    <property type="match status" value="1"/>
</dbReference>
<dbReference type="PANTHER" id="PTHR43852:SF2">
    <property type="entry name" value="PROTEIN ADENYLYLTRANSFERASE MNTA"/>
    <property type="match status" value="1"/>
</dbReference>
<dbReference type="InterPro" id="IPR041633">
    <property type="entry name" value="Polbeta"/>
</dbReference>
<dbReference type="InterPro" id="IPR052930">
    <property type="entry name" value="TA_antitoxin_MntA"/>
</dbReference>
<keyword evidence="3" id="KW-1185">Reference proteome</keyword>
<dbReference type="NCBIfam" id="NF047752">
    <property type="entry name" value="MntA_antitoxin"/>
    <property type="match status" value="1"/>
</dbReference>
<sequence length="131" mass="14604">MDLQPLVHQLRQSLDGLLAVYLFGSHARDEARPDSDLDMAIYAGRRLDPEQLWMLSGSLAAAANCDVDLVDLVAASTVMQYQIITRGRRLWALDSQASNYESFILSEKIELDAARAGLIADIRERGYVHGR</sequence>
<organism evidence="2 3">
    <name type="scientific">Banduia mediterranea</name>
    <dbReference type="NCBI Taxonomy" id="3075609"/>
    <lineage>
        <taxon>Bacteria</taxon>
        <taxon>Pseudomonadati</taxon>
        <taxon>Pseudomonadota</taxon>
        <taxon>Gammaproteobacteria</taxon>
        <taxon>Nevskiales</taxon>
        <taxon>Algiphilaceae</taxon>
        <taxon>Banduia</taxon>
    </lineage>
</organism>
<proteinExistence type="predicted"/>
<dbReference type="CDD" id="cd05403">
    <property type="entry name" value="NT_KNTase_like"/>
    <property type="match status" value="1"/>
</dbReference>
<evidence type="ECO:0000259" key="1">
    <source>
        <dbReference type="Pfam" id="PF18765"/>
    </source>
</evidence>
<dbReference type="InterPro" id="IPR043519">
    <property type="entry name" value="NT_sf"/>
</dbReference>
<name>A0ABU2WDF0_9GAMM</name>
<feature type="domain" description="Polymerase beta nucleotidyltransferase" evidence="1">
    <location>
        <begin position="15"/>
        <end position="94"/>
    </location>
</feature>
<dbReference type="Pfam" id="PF18765">
    <property type="entry name" value="Polbeta"/>
    <property type="match status" value="1"/>
</dbReference>
<dbReference type="Gene3D" id="3.30.460.10">
    <property type="entry name" value="Beta Polymerase, domain 2"/>
    <property type="match status" value="1"/>
</dbReference>
<gene>
    <name evidence="2" type="ORF">RM530_00795</name>
</gene>
<reference evidence="2 3" key="1">
    <citation type="submission" date="2023-09" db="EMBL/GenBank/DDBJ databases">
        <authorList>
            <person name="Rey-Velasco X."/>
        </authorList>
    </citation>
    <scope>NUCLEOTIDE SEQUENCE [LARGE SCALE GENOMIC DNA]</scope>
    <source>
        <strain evidence="2 3">W345</strain>
    </source>
</reference>
<evidence type="ECO:0000313" key="2">
    <source>
        <dbReference type="EMBL" id="MDT0495904.1"/>
    </source>
</evidence>
<evidence type="ECO:0000313" key="3">
    <source>
        <dbReference type="Proteomes" id="UP001254608"/>
    </source>
</evidence>
<dbReference type="Proteomes" id="UP001254608">
    <property type="component" value="Unassembled WGS sequence"/>
</dbReference>
<dbReference type="RefSeq" id="WP_311363296.1">
    <property type="nucleotide sequence ID" value="NZ_JAVRIC010000001.1"/>
</dbReference>
<dbReference type="SUPFAM" id="SSF81301">
    <property type="entry name" value="Nucleotidyltransferase"/>
    <property type="match status" value="1"/>
</dbReference>
<protein>
    <submittedName>
        <fullName evidence="2">Nucleotidyltransferase domain-containing protein</fullName>
    </submittedName>
</protein>
<comment type="caution">
    <text evidence="2">The sequence shown here is derived from an EMBL/GenBank/DDBJ whole genome shotgun (WGS) entry which is preliminary data.</text>
</comment>
<dbReference type="EMBL" id="JAVRIC010000001">
    <property type="protein sequence ID" value="MDT0495904.1"/>
    <property type="molecule type" value="Genomic_DNA"/>
</dbReference>
<accession>A0ABU2WDF0</accession>